<reference evidence="10" key="2">
    <citation type="submission" date="2025-09" db="UniProtKB">
        <authorList>
            <consortium name="Ensembl"/>
        </authorList>
    </citation>
    <scope>IDENTIFICATION</scope>
</reference>
<organism evidence="10 11">
    <name type="scientific">Terrapene triunguis</name>
    <name type="common">Three-toed box turtle</name>
    <dbReference type="NCBI Taxonomy" id="2587831"/>
    <lineage>
        <taxon>Eukaryota</taxon>
        <taxon>Metazoa</taxon>
        <taxon>Chordata</taxon>
        <taxon>Craniata</taxon>
        <taxon>Vertebrata</taxon>
        <taxon>Euteleostomi</taxon>
        <taxon>Archelosauria</taxon>
        <taxon>Testudinata</taxon>
        <taxon>Testudines</taxon>
        <taxon>Cryptodira</taxon>
        <taxon>Durocryptodira</taxon>
        <taxon>Testudinoidea</taxon>
        <taxon>Emydidae</taxon>
        <taxon>Terrapene</taxon>
    </lineage>
</organism>
<sequence>MISWDHLVICGGSAHCQQLQISPLQSPAVLIVPNSGLVSALYRFHFDPCLSPAGSLSQLPGFTLVVPHSVSVQEGLCVLVPCTFTYSASYDTKNSPAWLYRYWYKDPAVVGQNPPVASSDPSRGVSQETQGRFRLAENLAHGDCSLQISDAQQMDAGRYFLRVEGDFKYTYWLTEEPEIQILPARGLPGTLLAGEPVTVTCTAPGRCSGPPPQVTWTGPFSDTARDVSAQLANGTWAQSFALHFTPTLGDDGKELMCSITYRPPRGPSTHRTIQLRVGFLVPWVSISHGSAEGDVVSLETQEGDSLNLICEASSRPEAILSWAKGNESLSPGQGGAGHLKLPNLSRGDAGEYRCGAKNSYGSASRALRMHVQTPEITVSRANRNPGTAVGNGSQLTAREGDSLRFLCSITSSPPAALRWVRGGRAVEGARPAGENQLWLELPNVTAEDRGLYGCWAKNEESSHQGPSISCSCSLRSHPPPRLQWQVDGEPLAGNSSRGALQVSAWAQGDEAVSTLNWTGSGDRGPQIFCLGSNPHGTYAALHFDFSPPWRGETLGLLGSVPSSGRGVGSGGGGGGWEPGLLGSLRAVPLCCVFSQVRRSLPSCWASGWPVGWGSPSASSFSGSV</sequence>
<feature type="domain" description="Ig-like" evidence="9">
    <location>
        <begin position="282"/>
        <end position="372"/>
    </location>
</feature>
<dbReference type="InterPro" id="IPR007110">
    <property type="entry name" value="Ig-like_dom"/>
</dbReference>
<dbReference type="PROSITE" id="PS50835">
    <property type="entry name" value="IG_LIKE"/>
    <property type="match status" value="3"/>
</dbReference>
<keyword evidence="11" id="KW-1185">Reference proteome</keyword>
<dbReference type="InterPro" id="IPR003598">
    <property type="entry name" value="Ig_sub2"/>
</dbReference>
<dbReference type="InterPro" id="IPR036179">
    <property type="entry name" value="Ig-like_dom_sf"/>
</dbReference>
<dbReference type="SUPFAM" id="SSF48726">
    <property type="entry name" value="Immunoglobulin"/>
    <property type="match status" value="4"/>
</dbReference>
<dbReference type="Pfam" id="PF13927">
    <property type="entry name" value="Ig_3"/>
    <property type="match status" value="1"/>
</dbReference>
<dbReference type="GeneTree" id="ENSGT01150000286907"/>
<evidence type="ECO:0000256" key="2">
    <source>
        <dbReference type="ARBA" id="ARBA00022692"/>
    </source>
</evidence>
<dbReference type="SMART" id="SM00408">
    <property type="entry name" value="IGc2"/>
    <property type="match status" value="2"/>
</dbReference>
<evidence type="ECO:0000313" key="10">
    <source>
        <dbReference type="Ensembl" id="ENSTMTP00000019913.1"/>
    </source>
</evidence>
<dbReference type="GO" id="GO:0007155">
    <property type="term" value="P:cell adhesion"/>
    <property type="evidence" value="ECO:0007669"/>
    <property type="project" value="UniProtKB-KW"/>
</dbReference>
<dbReference type="InterPro" id="IPR013783">
    <property type="entry name" value="Ig-like_fold"/>
</dbReference>
<keyword evidence="4" id="KW-0130">Cell adhesion</keyword>
<comment type="subcellular location">
    <subcellularLocation>
        <location evidence="1">Membrane</location>
        <topology evidence="1">Single-pass type I membrane protein</topology>
    </subcellularLocation>
</comment>
<dbReference type="Gene3D" id="2.60.40.10">
    <property type="entry name" value="Immunoglobulins"/>
    <property type="match status" value="5"/>
</dbReference>
<dbReference type="GO" id="GO:0030246">
    <property type="term" value="F:carbohydrate binding"/>
    <property type="evidence" value="ECO:0007669"/>
    <property type="project" value="UniProtKB-KW"/>
</dbReference>
<dbReference type="Ensembl" id="ENSTMTT00000020617.1">
    <property type="protein sequence ID" value="ENSTMTP00000019913.1"/>
    <property type="gene ID" value="ENSTMTG00000014580.1"/>
</dbReference>
<dbReference type="InterPro" id="IPR051036">
    <property type="entry name" value="SIGLEC"/>
</dbReference>
<dbReference type="InterPro" id="IPR013162">
    <property type="entry name" value="CD80_C2-set"/>
</dbReference>
<evidence type="ECO:0000256" key="1">
    <source>
        <dbReference type="ARBA" id="ARBA00004479"/>
    </source>
</evidence>
<evidence type="ECO:0000256" key="4">
    <source>
        <dbReference type="ARBA" id="ARBA00022889"/>
    </source>
</evidence>
<proteinExistence type="inferred from homology"/>
<dbReference type="InterPro" id="IPR003599">
    <property type="entry name" value="Ig_sub"/>
</dbReference>
<dbReference type="GO" id="GO:0033691">
    <property type="term" value="F:sialic acid binding"/>
    <property type="evidence" value="ECO:0007669"/>
    <property type="project" value="TreeGrafter"/>
</dbReference>
<dbReference type="PANTHER" id="PTHR12035:SF125">
    <property type="entry name" value="SIALIC ACID-BINDING IG-LIKE LECTIN 5"/>
    <property type="match status" value="1"/>
</dbReference>
<keyword evidence="2" id="KW-0812">Transmembrane</keyword>
<evidence type="ECO:0000256" key="6">
    <source>
        <dbReference type="ARBA" id="ARBA00023136"/>
    </source>
</evidence>
<dbReference type="Pfam" id="PF07679">
    <property type="entry name" value="I-set"/>
    <property type="match status" value="1"/>
</dbReference>
<dbReference type="InterPro" id="IPR013098">
    <property type="entry name" value="Ig_I-set"/>
</dbReference>
<dbReference type="PANTHER" id="PTHR12035">
    <property type="entry name" value="SIALIC ACID BINDING IMMUNOGLOBULIN-LIKE LECTIN"/>
    <property type="match status" value="1"/>
</dbReference>
<feature type="domain" description="Ig-like" evidence="9">
    <location>
        <begin position="177"/>
        <end position="274"/>
    </location>
</feature>
<dbReference type="InParanoid" id="A0A674JGY9"/>
<comment type="similarity">
    <text evidence="8">Belongs to the immunoglobulin superfamily. SIGLEC (sialic acid binding Ig-like lectin) family.</text>
</comment>
<evidence type="ECO:0000256" key="8">
    <source>
        <dbReference type="ARBA" id="ARBA00038361"/>
    </source>
</evidence>
<dbReference type="SMART" id="SM00409">
    <property type="entry name" value="IG"/>
    <property type="match status" value="4"/>
</dbReference>
<evidence type="ECO:0000256" key="5">
    <source>
        <dbReference type="ARBA" id="ARBA00022989"/>
    </source>
</evidence>
<keyword evidence="3" id="KW-0430">Lectin</keyword>
<keyword evidence="7" id="KW-1015">Disulfide bond</keyword>
<reference evidence="10" key="1">
    <citation type="submission" date="2025-08" db="UniProtKB">
        <authorList>
            <consortium name="Ensembl"/>
        </authorList>
    </citation>
    <scope>IDENTIFICATION</scope>
</reference>
<dbReference type="Pfam" id="PF08205">
    <property type="entry name" value="C2-set_2"/>
    <property type="match status" value="1"/>
</dbReference>
<dbReference type="Proteomes" id="UP000472274">
    <property type="component" value="Unplaced"/>
</dbReference>
<dbReference type="AlphaFoldDB" id="A0A674JGY9"/>
<evidence type="ECO:0000259" key="9">
    <source>
        <dbReference type="PROSITE" id="PS50835"/>
    </source>
</evidence>
<dbReference type="Pfam" id="PF07686">
    <property type="entry name" value="V-set"/>
    <property type="match status" value="1"/>
</dbReference>
<evidence type="ECO:0000256" key="3">
    <source>
        <dbReference type="ARBA" id="ARBA00022734"/>
    </source>
</evidence>
<protein>
    <recommendedName>
        <fullName evidence="9">Ig-like domain-containing protein</fullName>
    </recommendedName>
</protein>
<dbReference type="InterPro" id="IPR013106">
    <property type="entry name" value="Ig_V-set"/>
</dbReference>
<keyword evidence="6" id="KW-0472">Membrane</keyword>
<accession>A0A674JGY9</accession>
<name>A0A674JGY9_9SAUR</name>
<feature type="domain" description="Ig-like" evidence="9">
    <location>
        <begin position="374"/>
        <end position="469"/>
    </location>
</feature>
<keyword evidence="5" id="KW-1133">Transmembrane helix</keyword>
<evidence type="ECO:0000256" key="7">
    <source>
        <dbReference type="ARBA" id="ARBA00023157"/>
    </source>
</evidence>
<dbReference type="GO" id="GO:0005886">
    <property type="term" value="C:plasma membrane"/>
    <property type="evidence" value="ECO:0007669"/>
    <property type="project" value="TreeGrafter"/>
</dbReference>
<evidence type="ECO:0000313" key="11">
    <source>
        <dbReference type="Proteomes" id="UP000472274"/>
    </source>
</evidence>